<dbReference type="EMBL" id="JADJMH010000023">
    <property type="protein sequence ID" value="MBK7676734.1"/>
    <property type="molecule type" value="Genomic_DNA"/>
</dbReference>
<sequence>MLELLARLGPCLMQYPAQVSCAGCSSMSENEPGSKTGRLEQVRGVTKQFRLEHGHDGKDVFWAPTPDAMVTVEGRLEGATLHFGYARPDGTTATVTATACASLAKQSLYGMLWPRTRRRY</sequence>
<dbReference type="AlphaFoldDB" id="A0A935UIF5"/>
<protein>
    <submittedName>
        <fullName evidence="1">Uncharacterized protein</fullName>
    </submittedName>
</protein>
<dbReference type="Proteomes" id="UP000697998">
    <property type="component" value="Unassembled WGS sequence"/>
</dbReference>
<evidence type="ECO:0000313" key="1">
    <source>
        <dbReference type="EMBL" id="MBK7676734.1"/>
    </source>
</evidence>
<reference evidence="1 2" key="1">
    <citation type="submission" date="2020-10" db="EMBL/GenBank/DDBJ databases">
        <title>Connecting structure to function with the recovery of over 1000 high-quality activated sludge metagenome-assembled genomes encoding full-length rRNA genes using long-read sequencing.</title>
        <authorList>
            <person name="Singleton C.M."/>
            <person name="Petriglieri F."/>
            <person name="Kristensen J.M."/>
            <person name="Kirkegaard R.H."/>
            <person name="Michaelsen T.Y."/>
            <person name="Andersen M.H."/>
            <person name="Karst S.M."/>
            <person name="Dueholm M.S."/>
            <person name="Nielsen P.H."/>
            <person name="Albertsen M."/>
        </authorList>
    </citation>
    <scope>NUCLEOTIDE SEQUENCE [LARGE SCALE GENOMIC DNA]</scope>
    <source>
        <strain evidence="1">EsbW_18-Q3-R4-48_BATAC.285</strain>
    </source>
</reference>
<gene>
    <name evidence="1" type="ORF">IPJ27_19305</name>
</gene>
<proteinExistence type="predicted"/>
<evidence type="ECO:0000313" key="2">
    <source>
        <dbReference type="Proteomes" id="UP000697998"/>
    </source>
</evidence>
<comment type="caution">
    <text evidence="1">The sequence shown here is derived from an EMBL/GenBank/DDBJ whole genome shotgun (WGS) entry which is preliminary data.</text>
</comment>
<name>A0A935UIF5_9PROT</name>
<organism evidence="1 2">
    <name type="scientific">Candidatus Accumulibacter proximus</name>
    <dbReference type="NCBI Taxonomy" id="2954385"/>
    <lineage>
        <taxon>Bacteria</taxon>
        <taxon>Pseudomonadati</taxon>
        <taxon>Pseudomonadota</taxon>
        <taxon>Betaproteobacteria</taxon>
        <taxon>Candidatus Accumulibacter</taxon>
    </lineage>
</organism>
<accession>A0A935UIF5</accession>